<dbReference type="OrthoDB" id="5292887at2"/>
<dbReference type="InterPro" id="IPR016032">
    <property type="entry name" value="Sig_transdc_resp-reg_C-effctor"/>
</dbReference>
<dbReference type="Pfam" id="PF03472">
    <property type="entry name" value="Autoind_bind"/>
    <property type="match status" value="1"/>
</dbReference>
<dbReference type="PANTHER" id="PTHR44688">
    <property type="entry name" value="DNA-BINDING TRANSCRIPTIONAL ACTIVATOR DEVR_DOSR"/>
    <property type="match status" value="1"/>
</dbReference>
<evidence type="ECO:0000256" key="2">
    <source>
        <dbReference type="ARBA" id="ARBA00023125"/>
    </source>
</evidence>
<dbReference type="RefSeq" id="WP_133840668.1">
    <property type="nucleotide sequence ID" value="NZ_FXXP01000001.1"/>
</dbReference>
<name>A0A238JA35_9RHOB</name>
<evidence type="ECO:0000313" key="6">
    <source>
        <dbReference type="Proteomes" id="UP000225972"/>
    </source>
</evidence>
<dbReference type="SMART" id="SM00421">
    <property type="entry name" value="HTH_LUXR"/>
    <property type="match status" value="1"/>
</dbReference>
<proteinExistence type="predicted"/>
<dbReference type="GO" id="GO:0003677">
    <property type="term" value="F:DNA binding"/>
    <property type="evidence" value="ECO:0007669"/>
    <property type="project" value="UniProtKB-KW"/>
</dbReference>
<dbReference type="CDD" id="cd06170">
    <property type="entry name" value="LuxR_C_like"/>
    <property type="match status" value="1"/>
</dbReference>
<accession>A0A238JA35</accession>
<evidence type="ECO:0000313" key="5">
    <source>
        <dbReference type="EMBL" id="SMX27459.1"/>
    </source>
</evidence>
<keyword evidence="1" id="KW-0805">Transcription regulation</keyword>
<keyword evidence="3" id="KW-0804">Transcription</keyword>
<dbReference type="InterPro" id="IPR005143">
    <property type="entry name" value="TF_LuxR_autoind-bd_dom"/>
</dbReference>
<dbReference type="Proteomes" id="UP000225972">
    <property type="component" value="Unassembled WGS sequence"/>
</dbReference>
<organism evidence="5 6">
    <name type="scientific">Pelagimonas phthalicica</name>
    <dbReference type="NCBI Taxonomy" id="1037362"/>
    <lineage>
        <taxon>Bacteria</taxon>
        <taxon>Pseudomonadati</taxon>
        <taxon>Pseudomonadota</taxon>
        <taxon>Alphaproteobacteria</taxon>
        <taxon>Rhodobacterales</taxon>
        <taxon>Roseobacteraceae</taxon>
        <taxon>Pelagimonas</taxon>
    </lineage>
</organism>
<evidence type="ECO:0000259" key="4">
    <source>
        <dbReference type="PROSITE" id="PS50043"/>
    </source>
</evidence>
<dbReference type="PROSITE" id="PS50043">
    <property type="entry name" value="HTH_LUXR_2"/>
    <property type="match status" value="1"/>
</dbReference>
<sequence>MAQDRLMVLAQRLETVPDLDRFWQLFEDGMTSVGITRFIYLSLSGDDLYMEANIDLSAAIPDGYRDPFLDYCCNSYAVTRTGAEFLSDYAYLGAQERRLIELAAQNGFRAGLGIPVRVKGSARYGGFNLGTGLSREKFEAQILPHEAAFQTFCMVAHRKLEDLIDREAEPKLPQGLEVLSTREREVFLLFAKGKTRSECADTLGISHHTVSTHLKNSYEKLGLKNKAEAARFLALGN</sequence>
<dbReference type="SUPFAM" id="SSF46894">
    <property type="entry name" value="C-terminal effector domain of the bipartite response regulators"/>
    <property type="match status" value="1"/>
</dbReference>
<feature type="domain" description="HTH luxR-type" evidence="4">
    <location>
        <begin position="172"/>
        <end position="237"/>
    </location>
</feature>
<reference evidence="6" key="1">
    <citation type="submission" date="2017-05" db="EMBL/GenBank/DDBJ databases">
        <authorList>
            <person name="Rodrigo-Torres L."/>
            <person name="Arahal R. D."/>
            <person name="Lucena T."/>
        </authorList>
    </citation>
    <scope>NUCLEOTIDE SEQUENCE [LARGE SCALE GENOMIC DNA]</scope>
    <source>
        <strain evidence="6">CECT 8649</strain>
    </source>
</reference>
<dbReference type="AlphaFoldDB" id="A0A238JA35"/>
<dbReference type="PANTHER" id="PTHR44688:SF16">
    <property type="entry name" value="DNA-BINDING TRANSCRIPTIONAL ACTIVATOR DEVR_DOSR"/>
    <property type="match status" value="1"/>
</dbReference>
<dbReference type="InterPro" id="IPR000792">
    <property type="entry name" value="Tscrpt_reg_LuxR_C"/>
</dbReference>
<dbReference type="InterPro" id="IPR036388">
    <property type="entry name" value="WH-like_DNA-bd_sf"/>
</dbReference>
<dbReference type="Gene3D" id="3.30.450.80">
    <property type="entry name" value="Transcription factor LuxR-like, autoinducer-binding domain"/>
    <property type="match status" value="1"/>
</dbReference>
<dbReference type="Pfam" id="PF00196">
    <property type="entry name" value="GerE"/>
    <property type="match status" value="1"/>
</dbReference>
<dbReference type="PRINTS" id="PR00038">
    <property type="entry name" value="HTHLUXR"/>
</dbReference>
<dbReference type="GO" id="GO:0006355">
    <property type="term" value="P:regulation of DNA-templated transcription"/>
    <property type="evidence" value="ECO:0007669"/>
    <property type="project" value="InterPro"/>
</dbReference>
<protein>
    <submittedName>
        <fullName evidence="5">Spore germination protein GerE</fullName>
    </submittedName>
</protein>
<dbReference type="EMBL" id="FXXP01000001">
    <property type="protein sequence ID" value="SMX27459.1"/>
    <property type="molecule type" value="Genomic_DNA"/>
</dbReference>
<keyword evidence="6" id="KW-1185">Reference proteome</keyword>
<gene>
    <name evidence="5" type="primary">gerE</name>
    <name evidence="5" type="ORF">TRP8649_01564</name>
</gene>
<evidence type="ECO:0000256" key="1">
    <source>
        <dbReference type="ARBA" id="ARBA00023015"/>
    </source>
</evidence>
<dbReference type="SUPFAM" id="SSF75516">
    <property type="entry name" value="Pheromone-binding domain of LuxR-like quorum-sensing transcription factors"/>
    <property type="match status" value="1"/>
</dbReference>
<dbReference type="Gene3D" id="1.10.10.10">
    <property type="entry name" value="Winged helix-like DNA-binding domain superfamily/Winged helix DNA-binding domain"/>
    <property type="match status" value="1"/>
</dbReference>
<dbReference type="InterPro" id="IPR036693">
    <property type="entry name" value="TF_LuxR_autoind-bd_dom_sf"/>
</dbReference>
<evidence type="ECO:0000256" key="3">
    <source>
        <dbReference type="ARBA" id="ARBA00023163"/>
    </source>
</evidence>
<keyword evidence="2" id="KW-0238">DNA-binding</keyword>